<dbReference type="EMBL" id="PVXL01000072">
    <property type="protein sequence ID" value="PRR69569.1"/>
    <property type="molecule type" value="Genomic_DNA"/>
</dbReference>
<gene>
    <name evidence="1" type="ORF">MOST_29910</name>
</gene>
<dbReference type="Proteomes" id="UP000239430">
    <property type="component" value="Unassembled WGS sequence"/>
</dbReference>
<sequence>MLTIQNVALLNDIIQLPKDNLQEICTNLDLSRDGSSTDLAEKIWLAICDNREKQNRILEPYKNRILCGKTSITWFKLSPGGSLKGAKEKIIKNCGFNPFETINIPPPEELSGTPVLISGAIGANENEYYLRFIYKSGVSRLFYGAKLDLRPKSAVKTIYINEEKGCIEVRADGKAAGKFASSFARLINQEISLEPTNILAPFGGNIEEIADAIGGELIDAVGKPELLLQDFTTDQANAVVDILTALDNYFEDEDIDKLQESLEASKALLGDEFPAIPFTALILNGLEKVGLGVSDRDLRGLPLYDYLKPHLQHQGGFIRFSFPENGLMQSFTIRVGFHTNSIYFITPATENAIEHVRERIIIEA</sequence>
<proteinExistence type="predicted"/>
<evidence type="ECO:0000313" key="1">
    <source>
        <dbReference type="EMBL" id="PRR69569.1"/>
    </source>
</evidence>
<dbReference type="AlphaFoldDB" id="A0A9X7J0B9"/>
<protein>
    <submittedName>
        <fullName evidence="1">Uncharacterized protein</fullName>
    </submittedName>
</protein>
<reference evidence="1 2" key="1">
    <citation type="submission" date="2018-03" db="EMBL/GenBank/DDBJ databases">
        <title>Genome sequence of Moorella stamsii DSM 26217.</title>
        <authorList>
            <person name="Poehlein A."/>
            <person name="Daniel R."/>
        </authorList>
    </citation>
    <scope>NUCLEOTIDE SEQUENCE [LARGE SCALE GENOMIC DNA]</scope>
    <source>
        <strain evidence="2">DSM 26217</strain>
    </source>
</reference>
<comment type="caution">
    <text evidence="1">The sequence shown here is derived from an EMBL/GenBank/DDBJ whole genome shotgun (WGS) entry which is preliminary data.</text>
</comment>
<accession>A0A9X7J0B9</accession>
<dbReference type="RefSeq" id="WP_054937041.1">
    <property type="nucleotide sequence ID" value="NZ_PVXL01000072.1"/>
</dbReference>
<name>A0A9X7J0B9_9FIRM</name>
<evidence type="ECO:0000313" key="2">
    <source>
        <dbReference type="Proteomes" id="UP000239430"/>
    </source>
</evidence>
<organism evidence="1 2">
    <name type="scientific">Neomoorella stamsii</name>
    <dbReference type="NCBI Taxonomy" id="1266720"/>
    <lineage>
        <taxon>Bacteria</taxon>
        <taxon>Bacillati</taxon>
        <taxon>Bacillota</taxon>
        <taxon>Clostridia</taxon>
        <taxon>Neomoorellales</taxon>
        <taxon>Neomoorellaceae</taxon>
        <taxon>Neomoorella</taxon>
    </lineage>
</organism>
<keyword evidence="2" id="KW-1185">Reference proteome</keyword>